<dbReference type="GO" id="GO:0052689">
    <property type="term" value="F:carboxylic ester hydrolase activity"/>
    <property type="evidence" value="ECO:0007669"/>
    <property type="project" value="TreeGrafter"/>
</dbReference>
<dbReference type="Gene3D" id="3.40.50.1820">
    <property type="entry name" value="alpha/beta hydrolase"/>
    <property type="match status" value="1"/>
</dbReference>
<dbReference type="InterPro" id="IPR000073">
    <property type="entry name" value="AB_hydrolase_1"/>
</dbReference>
<dbReference type="Pfam" id="PF00561">
    <property type="entry name" value="Abhydrolase_1"/>
    <property type="match status" value="1"/>
</dbReference>
<proteinExistence type="predicted"/>
<dbReference type="GO" id="GO:0042171">
    <property type="term" value="F:lysophosphatidic acid acyltransferase activity"/>
    <property type="evidence" value="ECO:0007669"/>
    <property type="project" value="TreeGrafter"/>
</dbReference>
<dbReference type="PANTHER" id="PTHR42886:SF42">
    <property type="entry name" value="ALPHA_BETA-HYDROLASES SUPERFAMILY PROTEIN"/>
    <property type="match status" value="1"/>
</dbReference>
<gene>
    <name evidence="2" type="ORF">H4K34_04040</name>
</gene>
<dbReference type="Proteomes" id="UP000516305">
    <property type="component" value="Chromosome"/>
</dbReference>
<evidence type="ECO:0000313" key="3">
    <source>
        <dbReference type="Proteomes" id="UP000516305"/>
    </source>
</evidence>
<dbReference type="AlphaFoldDB" id="A0A7H0VH27"/>
<accession>A0A7H0VH27</accession>
<dbReference type="InterPro" id="IPR029058">
    <property type="entry name" value="AB_hydrolase_fold"/>
</dbReference>
<protein>
    <submittedName>
        <fullName evidence="2">Alpha/beta hydrolase</fullName>
    </submittedName>
</protein>
<dbReference type="GO" id="GO:0006654">
    <property type="term" value="P:phosphatidic acid biosynthetic process"/>
    <property type="evidence" value="ECO:0007669"/>
    <property type="project" value="TreeGrafter"/>
</dbReference>
<dbReference type="RefSeq" id="WP_246452194.1">
    <property type="nucleotide sequence ID" value="NZ_CP060139.1"/>
</dbReference>
<dbReference type="EMBL" id="CP060139">
    <property type="protein sequence ID" value="QNR25025.1"/>
    <property type="molecule type" value="Genomic_DNA"/>
</dbReference>
<dbReference type="GO" id="GO:0055088">
    <property type="term" value="P:lipid homeostasis"/>
    <property type="evidence" value="ECO:0007669"/>
    <property type="project" value="TreeGrafter"/>
</dbReference>
<evidence type="ECO:0000259" key="1">
    <source>
        <dbReference type="Pfam" id="PF00561"/>
    </source>
</evidence>
<reference evidence="2 3" key="1">
    <citation type="submission" date="2020-08" db="EMBL/GenBank/DDBJ databases">
        <title>Croceimicrobium hydrocarbonivorans gen. nov., sp. nov., a novel marine bacterium isolated from a bacterial consortium that degrades polyethylene terephthalate.</title>
        <authorList>
            <person name="Liu R."/>
        </authorList>
    </citation>
    <scope>NUCLEOTIDE SEQUENCE [LARGE SCALE GENOMIC DNA]</scope>
    <source>
        <strain evidence="2 3">A20-9</strain>
    </source>
</reference>
<keyword evidence="3" id="KW-1185">Reference proteome</keyword>
<sequence>MNPYFKSQAGQEKILNLYDQKLQELNIDYDSITLKTSFGETHIIAAGNIHLPPLIIVHGSNGCAPIALETYPKLHLNFRVYAVDVLSQPNKSAGTRLSMKDKSYGQWMHDVIDELQLEKVSLLGFSFGGLVILKSLEYSSSKIDQVFLAAPAYIVNGNPLRNLWTIFRPMKKYMKSKDIKYLKQFLSDVFSEPNEFALKFLAQVFLHFKMDFSPVPRISKAAAQAITTPITLFAAENDLMFPGPKMIKRARQIFPSLKEAYLLENSKHVQNRNDNSKIESLVRDSYQP</sequence>
<dbReference type="PANTHER" id="PTHR42886">
    <property type="entry name" value="RE40534P-RELATED"/>
    <property type="match status" value="1"/>
</dbReference>
<evidence type="ECO:0000313" key="2">
    <source>
        <dbReference type="EMBL" id="QNR25025.1"/>
    </source>
</evidence>
<dbReference type="KEGG" id="chyd:H4K34_04040"/>
<keyword evidence="2" id="KW-0378">Hydrolase</keyword>
<organism evidence="2 3">
    <name type="scientific">Croceimicrobium hydrocarbonivorans</name>
    <dbReference type="NCBI Taxonomy" id="2761580"/>
    <lineage>
        <taxon>Bacteria</taxon>
        <taxon>Pseudomonadati</taxon>
        <taxon>Bacteroidota</taxon>
        <taxon>Flavobacteriia</taxon>
        <taxon>Flavobacteriales</taxon>
        <taxon>Owenweeksiaceae</taxon>
        <taxon>Croceimicrobium</taxon>
    </lineage>
</organism>
<dbReference type="SUPFAM" id="SSF53474">
    <property type="entry name" value="alpha/beta-Hydrolases"/>
    <property type="match status" value="1"/>
</dbReference>
<name>A0A7H0VH27_9FLAO</name>
<feature type="domain" description="AB hydrolase-1" evidence="1">
    <location>
        <begin position="52"/>
        <end position="154"/>
    </location>
</feature>